<organism evidence="1 2">
    <name type="scientific">Arcicella aurantiaca</name>
    <dbReference type="NCBI Taxonomy" id="591202"/>
    <lineage>
        <taxon>Bacteria</taxon>
        <taxon>Pseudomonadati</taxon>
        <taxon>Bacteroidota</taxon>
        <taxon>Cytophagia</taxon>
        <taxon>Cytophagales</taxon>
        <taxon>Flectobacillaceae</taxon>
        <taxon>Arcicella</taxon>
    </lineage>
</organism>
<evidence type="ECO:0000313" key="1">
    <source>
        <dbReference type="EMBL" id="PWK19462.1"/>
    </source>
</evidence>
<dbReference type="AlphaFoldDB" id="A0A316DPE3"/>
<proteinExistence type="predicted"/>
<reference evidence="1 2" key="1">
    <citation type="submission" date="2018-05" db="EMBL/GenBank/DDBJ databases">
        <title>Genomic Encyclopedia of Archaeal and Bacterial Type Strains, Phase II (KMG-II): from individual species to whole genera.</title>
        <authorList>
            <person name="Goeker M."/>
        </authorList>
    </citation>
    <scope>NUCLEOTIDE SEQUENCE [LARGE SCALE GENOMIC DNA]</scope>
    <source>
        <strain evidence="1 2">DSM 22214</strain>
    </source>
</reference>
<accession>A0A316DPE3</accession>
<keyword evidence="2" id="KW-1185">Reference proteome</keyword>
<gene>
    <name evidence="1" type="ORF">LV89_03981</name>
</gene>
<sequence>MQKLSPILSLATRWGLKVKFLTIKPNTKVMKKTLQRLGMVAVGLSLCLWSCDKQDGLVQPAEVQETQIINKGVTAEKGRISFESIDAFKATIEELKMMTEKERVNWDKKIGFESMQEFYDSHSDGVIFKENNPIFKTDKVDKVYIPDMTFSHILNSDGVVKIGKEVYKFTPDGNRLTVKSENENLLADGVKDSRVVQEKIVVKLTGEINKEQSKNARPNTDFPITGRSFDGDHAVIAVFSETQWFIFYTSWSMKLMMREYRQWWWFIYTWQSGTAQNLELSNASVYFNNWAQGNFGGVGSNSCNDCEETSVYLGGLWGPTIGSTDFVIHANCKAKWNNQDINFSF</sequence>
<name>A0A316DPE3_9BACT</name>
<dbReference type="EMBL" id="QGGO01000027">
    <property type="protein sequence ID" value="PWK19462.1"/>
    <property type="molecule type" value="Genomic_DNA"/>
</dbReference>
<evidence type="ECO:0000313" key="2">
    <source>
        <dbReference type="Proteomes" id="UP000245489"/>
    </source>
</evidence>
<comment type="caution">
    <text evidence="1">The sequence shown here is derived from an EMBL/GenBank/DDBJ whole genome shotgun (WGS) entry which is preliminary data.</text>
</comment>
<dbReference type="Proteomes" id="UP000245489">
    <property type="component" value="Unassembled WGS sequence"/>
</dbReference>
<protein>
    <submittedName>
        <fullName evidence="1">Uncharacterized protein</fullName>
    </submittedName>
</protein>